<dbReference type="Proteomes" id="UP000177328">
    <property type="component" value="Unassembled WGS sequence"/>
</dbReference>
<sequence>MNKNRLIILIVTTIAVVTWVASQVIFAKPSTPVPANLQSALEPVSPDFDQETLAKIAKTIKPLLVQQVQVIRSSPSPTPSIKPATPSAKPTASNAALPGGGQ</sequence>
<dbReference type="AlphaFoldDB" id="A0A1F5KGE7"/>
<protein>
    <submittedName>
        <fullName evidence="2">Uncharacterized protein</fullName>
    </submittedName>
</protein>
<evidence type="ECO:0000256" key="1">
    <source>
        <dbReference type="SAM" id="MobiDB-lite"/>
    </source>
</evidence>
<evidence type="ECO:0000313" key="2">
    <source>
        <dbReference type="EMBL" id="OGE40012.1"/>
    </source>
</evidence>
<dbReference type="EMBL" id="MFDD01000014">
    <property type="protein sequence ID" value="OGE40012.1"/>
    <property type="molecule type" value="Genomic_DNA"/>
</dbReference>
<organism evidence="2 3">
    <name type="scientific">Candidatus Daviesbacteria bacterium RIFCSPHIGHO2_02_FULL_43_12</name>
    <dbReference type="NCBI Taxonomy" id="1797776"/>
    <lineage>
        <taxon>Bacteria</taxon>
        <taxon>Candidatus Daviesiibacteriota</taxon>
    </lineage>
</organism>
<name>A0A1F5KGE7_9BACT</name>
<proteinExistence type="predicted"/>
<gene>
    <name evidence="2" type="ORF">A3D25_04390</name>
</gene>
<reference evidence="2 3" key="1">
    <citation type="journal article" date="2016" name="Nat. Commun.">
        <title>Thousands of microbial genomes shed light on interconnected biogeochemical processes in an aquifer system.</title>
        <authorList>
            <person name="Anantharaman K."/>
            <person name="Brown C.T."/>
            <person name="Hug L.A."/>
            <person name="Sharon I."/>
            <person name="Castelle C.J."/>
            <person name="Probst A.J."/>
            <person name="Thomas B.C."/>
            <person name="Singh A."/>
            <person name="Wilkins M.J."/>
            <person name="Karaoz U."/>
            <person name="Brodie E.L."/>
            <person name="Williams K.H."/>
            <person name="Hubbard S.S."/>
            <person name="Banfield J.F."/>
        </authorList>
    </citation>
    <scope>NUCLEOTIDE SEQUENCE [LARGE SCALE GENOMIC DNA]</scope>
</reference>
<feature type="region of interest" description="Disordered" evidence="1">
    <location>
        <begin position="72"/>
        <end position="102"/>
    </location>
</feature>
<accession>A0A1F5KGE7</accession>
<comment type="caution">
    <text evidence="2">The sequence shown here is derived from an EMBL/GenBank/DDBJ whole genome shotgun (WGS) entry which is preliminary data.</text>
</comment>
<evidence type="ECO:0000313" key="3">
    <source>
        <dbReference type="Proteomes" id="UP000177328"/>
    </source>
</evidence>